<name>A0ABS9KS64_9BACT</name>
<dbReference type="RefSeq" id="WP_237872280.1">
    <property type="nucleotide sequence ID" value="NZ_JAKLTR010000007.1"/>
</dbReference>
<keyword evidence="2" id="KW-1185">Reference proteome</keyword>
<evidence type="ECO:0000313" key="2">
    <source>
        <dbReference type="Proteomes" id="UP001165367"/>
    </source>
</evidence>
<proteinExistence type="predicted"/>
<evidence type="ECO:0008006" key="3">
    <source>
        <dbReference type="Google" id="ProtNLM"/>
    </source>
</evidence>
<gene>
    <name evidence="1" type="ORF">LZZ85_12805</name>
</gene>
<dbReference type="Gene3D" id="2.160.20.120">
    <property type="match status" value="1"/>
</dbReference>
<organism evidence="1 2">
    <name type="scientific">Terrimonas ginsenosidimutans</name>
    <dbReference type="NCBI Taxonomy" id="2908004"/>
    <lineage>
        <taxon>Bacteria</taxon>
        <taxon>Pseudomonadati</taxon>
        <taxon>Bacteroidota</taxon>
        <taxon>Chitinophagia</taxon>
        <taxon>Chitinophagales</taxon>
        <taxon>Chitinophagaceae</taxon>
        <taxon>Terrimonas</taxon>
    </lineage>
</organism>
<sequence>MKKSNKILLGGFLTILLLITGVHIALYAKYKSGHYTIYKPGDTDQRTPTQSFPNVSIVTIRNTAVDISFGDTLSVEKGKEKFVRFVQQGDSLVITPRAEEERFRNRGAVKLILPYNASLSAYNSNISFVNGSESAMANPTIYLYNSDAIFAFFSKKIQLGHLKVNASGNSNTTFLDNVQIDNLEIQLKNSSLKDDGSEIGQLTIATDSTSQLILQSKHLLKAKISPIPNNP</sequence>
<evidence type="ECO:0000313" key="1">
    <source>
        <dbReference type="EMBL" id="MCG2615172.1"/>
    </source>
</evidence>
<dbReference type="EMBL" id="JAKLTR010000007">
    <property type="protein sequence ID" value="MCG2615172.1"/>
    <property type="molecule type" value="Genomic_DNA"/>
</dbReference>
<protein>
    <recommendedName>
        <fullName evidence="3">Auto-transporter adhesin head GIN domain-containing protein</fullName>
    </recommendedName>
</protein>
<comment type="caution">
    <text evidence="1">The sequence shown here is derived from an EMBL/GenBank/DDBJ whole genome shotgun (WGS) entry which is preliminary data.</text>
</comment>
<accession>A0ABS9KS64</accession>
<reference evidence="1" key="1">
    <citation type="submission" date="2022-01" db="EMBL/GenBank/DDBJ databases">
        <authorList>
            <person name="Jo J.-H."/>
            <person name="Im W.-T."/>
        </authorList>
    </citation>
    <scope>NUCLEOTIDE SEQUENCE</scope>
    <source>
        <strain evidence="1">NA20</strain>
    </source>
</reference>
<dbReference type="Proteomes" id="UP001165367">
    <property type="component" value="Unassembled WGS sequence"/>
</dbReference>